<protein>
    <recommendedName>
        <fullName evidence="10">SAGA-associated factor 11</fullName>
    </recommendedName>
</protein>
<dbReference type="GO" id="GO:0006325">
    <property type="term" value="P:chromatin organization"/>
    <property type="evidence" value="ECO:0007669"/>
    <property type="project" value="UniProtKB-KW"/>
</dbReference>
<accession>A0A238FGM7</accession>
<comment type="subcellular location">
    <subcellularLocation>
        <location evidence="1 10">Nucleus</location>
    </subcellularLocation>
</comment>
<reference evidence="13" key="1">
    <citation type="submission" date="2016-09" db="EMBL/GenBank/DDBJ databases">
        <authorList>
            <person name="Jeantristanb JTB J.-T."/>
            <person name="Ricardo R."/>
        </authorList>
    </citation>
    <scope>NUCLEOTIDE SEQUENCE [LARGE SCALE GENOMIC DNA]</scope>
</reference>
<feature type="region of interest" description="Disordered" evidence="11">
    <location>
        <begin position="284"/>
        <end position="412"/>
    </location>
</feature>
<dbReference type="OrthoDB" id="21557at2759"/>
<dbReference type="Pfam" id="PF08209">
    <property type="entry name" value="Sgf11"/>
    <property type="match status" value="1"/>
</dbReference>
<feature type="compositionally biased region" description="Acidic residues" evidence="11">
    <location>
        <begin position="343"/>
        <end position="353"/>
    </location>
</feature>
<dbReference type="GO" id="GO:0070461">
    <property type="term" value="C:SAGA-type complex"/>
    <property type="evidence" value="ECO:0007669"/>
    <property type="project" value="UniProtKB-ARBA"/>
</dbReference>
<feature type="compositionally biased region" description="Low complexity" evidence="11">
    <location>
        <begin position="70"/>
        <end position="86"/>
    </location>
</feature>
<dbReference type="Proteomes" id="UP000198372">
    <property type="component" value="Unassembled WGS sequence"/>
</dbReference>
<feature type="region of interest" description="Disordered" evidence="11">
    <location>
        <begin position="62"/>
        <end position="94"/>
    </location>
</feature>
<evidence type="ECO:0000256" key="2">
    <source>
        <dbReference type="ARBA" id="ARBA00022723"/>
    </source>
</evidence>
<evidence type="ECO:0000256" key="7">
    <source>
        <dbReference type="ARBA" id="ARBA00023159"/>
    </source>
</evidence>
<evidence type="ECO:0000256" key="8">
    <source>
        <dbReference type="ARBA" id="ARBA00023163"/>
    </source>
</evidence>
<keyword evidence="5" id="KW-0156">Chromatin regulator</keyword>
<dbReference type="AlphaFoldDB" id="A0A238FGM7"/>
<dbReference type="PANTHER" id="PTHR47674:SF3">
    <property type="entry name" value="SAGA-ASSOCIATED FACTOR 11"/>
    <property type="match status" value="1"/>
</dbReference>
<evidence type="ECO:0000256" key="6">
    <source>
        <dbReference type="ARBA" id="ARBA00023015"/>
    </source>
</evidence>
<evidence type="ECO:0000313" key="13">
    <source>
        <dbReference type="Proteomes" id="UP000198372"/>
    </source>
</evidence>
<feature type="region of interest" description="Disordered" evidence="11">
    <location>
        <begin position="129"/>
        <end position="159"/>
    </location>
</feature>
<dbReference type="EMBL" id="FMSP01000009">
    <property type="protein sequence ID" value="SCV72387.1"/>
    <property type="molecule type" value="Genomic_DNA"/>
</dbReference>
<keyword evidence="7 10" id="KW-0010">Activator</keyword>
<dbReference type="GO" id="GO:0008270">
    <property type="term" value="F:zinc ion binding"/>
    <property type="evidence" value="ECO:0007669"/>
    <property type="project" value="UniProtKB-KW"/>
</dbReference>
<evidence type="ECO:0000256" key="5">
    <source>
        <dbReference type="ARBA" id="ARBA00022853"/>
    </source>
</evidence>
<dbReference type="InterPro" id="IPR013246">
    <property type="entry name" value="SAGA_su_Sgf11"/>
</dbReference>
<keyword evidence="8" id="KW-0804">Transcription</keyword>
<name>A0A238FGM7_9BASI</name>
<organism evidence="12 13">
    <name type="scientific">Microbotryum intermedium</name>
    <dbReference type="NCBI Taxonomy" id="269621"/>
    <lineage>
        <taxon>Eukaryota</taxon>
        <taxon>Fungi</taxon>
        <taxon>Dikarya</taxon>
        <taxon>Basidiomycota</taxon>
        <taxon>Pucciniomycotina</taxon>
        <taxon>Microbotryomycetes</taxon>
        <taxon>Microbotryales</taxon>
        <taxon>Microbotryaceae</taxon>
        <taxon>Microbotryum</taxon>
    </lineage>
</organism>
<keyword evidence="6" id="KW-0805">Transcription regulation</keyword>
<feature type="compositionally biased region" description="Low complexity" evidence="11">
    <location>
        <begin position="310"/>
        <end position="322"/>
    </location>
</feature>
<evidence type="ECO:0000256" key="3">
    <source>
        <dbReference type="ARBA" id="ARBA00022771"/>
    </source>
</evidence>
<keyword evidence="4" id="KW-0862">Zinc</keyword>
<evidence type="ECO:0000256" key="10">
    <source>
        <dbReference type="RuleBase" id="RU261113"/>
    </source>
</evidence>
<evidence type="ECO:0000256" key="1">
    <source>
        <dbReference type="ARBA" id="ARBA00004123"/>
    </source>
</evidence>
<keyword evidence="9" id="KW-0539">Nucleus</keyword>
<evidence type="ECO:0000313" key="12">
    <source>
        <dbReference type="EMBL" id="SCV72387.1"/>
    </source>
</evidence>
<feature type="compositionally biased region" description="Low complexity" evidence="11">
    <location>
        <begin position="398"/>
        <end position="412"/>
    </location>
</feature>
<keyword evidence="2" id="KW-0479">Metal-binding</keyword>
<evidence type="ECO:0000256" key="9">
    <source>
        <dbReference type="ARBA" id="ARBA00023242"/>
    </source>
</evidence>
<dbReference type="STRING" id="269621.A0A238FGM7"/>
<evidence type="ECO:0000256" key="11">
    <source>
        <dbReference type="SAM" id="MobiDB-lite"/>
    </source>
</evidence>
<dbReference type="Gene3D" id="3.30.160.60">
    <property type="entry name" value="Classic Zinc Finger"/>
    <property type="match status" value="1"/>
</dbReference>
<feature type="compositionally biased region" description="Polar residues" evidence="11">
    <location>
        <begin position="357"/>
        <end position="371"/>
    </location>
</feature>
<keyword evidence="3" id="KW-0863">Zinc-finger</keyword>
<gene>
    <name evidence="12" type="ORF">BQ2448_3924</name>
</gene>
<proteinExistence type="inferred from homology"/>
<evidence type="ECO:0000256" key="4">
    <source>
        <dbReference type="ARBA" id="ARBA00022833"/>
    </source>
</evidence>
<dbReference type="PANTHER" id="PTHR47674">
    <property type="entry name" value="SAGA-ASSOCIATED FACTOR 11"/>
    <property type="match status" value="1"/>
</dbReference>
<sequence length="412" mass="43953">MFTESDEPTVESLASALMRTMLHELVTDIAIEEHRLAWRRRTRIQATEAQAKAKAAERLLGVNGDRSNPSSAGATASTSTLARSASPFGHPSPHKKDDALYECMVCGRQIGAPRFASHLSSCMGLTGRSKRTAANKPPINGKLHHLGSDRASSYASDEDSLSGTEKREWIIQIPLIFLTSRSHESSDALSLSHRQWHQRGLERAQTLGEPVRVQRVEQTQKSQNLKRVITSSSSIGPHQLIALMSFATAIPHPANTLHAQIASIGSHPLAKTLSAPAIPPIPKTSSEIAASPLSGPCYTTPTPPLSNMHPSLSLTSSKSLAPKKPPIPSSKKPIKSTDRPDSDSEEDSPDEDATGEKPTSTIGSSLVSPKNASLPRKMPGDLPKKGLHPLAHRGSGYGSDSDSGAGDVSESD</sequence>
<dbReference type="GO" id="GO:0005634">
    <property type="term" value="C:nucleus"/>
    <property type="evidence" value="ECO:0007669"/>
    <property type="project" value="UniProtKB-SubCell"/>
</dbReference>
<comment type="similarity">
    <text evidence="10">Belongs to the SGF11 family.</text>
</comment>
<keyword evidence="13" id="KW-1185">Reference proteome</keyword>